<evidence type="ECO:0000313" key="2">
    <source>
        <dbReference type="EMBL" id="CAB5064852.1"/>
    </source>
</evidence>
<feature type="region of interest" description="Disordered" evidence="1">
    <location>
        <begin position="1"/>
        <end position="46"/>
    </location>
</feature>
<dbReference type="EMBL" id="CAFBQS010000133">
    <property type="protein sequence ID" value="CAB5064852.1"/>
    <property type="molecule type" value="Genomic_DNA"/>
</dbReference>
<sequence length="46" mass="4987">MGQEFAGEKDIDRRLELTGESAGKSSKLESIGRGKNLSLMETTDSI</sequence>
<name>A0A6J7UHS3_9ZZZZ</name>
<evidence type="ECO:0000256" key="1">
    <source>
        <dbReference type="SAM" id="MobiDB-lite"/>
    </source>
</evidence>
<feature type="compositionally biased region" description="Basic and acidic residues" evidence="1">
    <location>
        <begin position="1"/>
        <end position="17"/>
    </location>
</feature>
<gene>
    <name evidence="2" type="ORF">UFOPK4366_00721</name>
</gene>
<reference evidence="2" key="1">
    <citation type="submission" date="2020-05" db="EMBL/GenBank/DDBJ databases">
        <authorList>
            <person name="Chiriac C."/>
            <person name="Salcher M."/>
            <person name="Ghai R."/>
            <person name="Kavagutti S V."/>
        </authorList>
    </citation>
    <scope>NUCLEOTIDE SEQUENCE</scope>
</reference>
<accession>A0A6J7UHS3</accession>
<protein>
    <submittedName>
        <fullName evidence="2">Unannotated protein</fullName>
    </submittedName>
</protein>
<organism evidence="2">
    <name type="scientific">freshwater metagenome</name>
    <dbReference type="NCBI Taxonomy" id="449393"/>
    <lineage>
        <taxon>unclassified sequences</taxon>
        <taxon>metagenomes</taxon>
        <taxon>ecological metagenomes</taxon>
    </lineage>
</organism>
<proteinExistence type="predicted"/>
<dbReference type="AlphaFoldDB" id="A0A6J7UHS3"/>